<reference evidence="1" key="1">
    <citation type="submission" date="2020-05" db="EMBL/GenBank/DDBJ databases">
        <authorList>
            <person name="Chiriac C."/>
            <person name="Salcher M."/>
            <person name="Ghai R."/>
            <person name="Kavagutti S V."/>
        </authorList>
    </citation>
    <scope>NUCLEOTIDE SEQUENCE</scope>
</reference>
<sequence length="50" mass="5469">MMNKLAAENLTMGNGLQRASRLWMNNKITGAPATFTYVYAAWAQYLGGTA</sequence>
<proteinExistence type="predicted"/>
<dbReference type="AlphaFoldDB" id="A0A6J7QXP2"/>
<evidence type="ECO:0000313" key="1">
    <source>
        <dbReference type="EMBL" id="CAB5022568.1"/>
    </source>
</evidence>
<name>A0A6J7QXP2_9ZZZZ</name>
<accession>A0A6J7QXP2</accession>
<protein>
    <submittedName>
        <fullName evidence="1">Unannotated protein</fullName>
    </submittedName>
</protein>
<dbReference type="EMBL" id="CAFBOZ010000310">
    <property type="protein sequence ID" value="CAB5022568.1"/>
    <property type="molecule type" value="Genomic_DNA"/>
</dbReference>
<gene>
    <name evidence="1" type="ORF">UFOPK3992_01799</name>
</gene>
<organism evidence="1">
    <name type="scientific">freshwater metagenome</name>
    <dbReference type="NCBI Taxonomy" id="449393"/>
    <lineage>
        <taxon>unclassified sequences</taxon>
        <taxon>metagenomes</taxon>
        <taxon>ecological metagenomes</taxon>
    </lineage>
</organism>